<dbReference type="SUPFAM" id="SSF53335">
    <property type="entry name" value="S-adenosyl-L-methionine-dependent methyltransferases"/>
    <property type="match status" value="1"/>
</dbReference>
<keyword evidence="2" id="KW-1185">Reference proteome</keyword>
<dbReference type="OrthoDB" id="9780095at2"/>
<dbReference type="InterPro" id="IPR029063">
    <property type="entry name" value="SAM-dependent_MTases_sf"/>
</dbReference>
<dbReference type="STRING" id="1499687.BN1080_00478"/>
<evidence type="ECO:0000313" key="1">
    <source>
        <dbReference type="EMBL" id="CEG21566.1"/>
    </source>
</evidence>
<name>A0A098EKL4_9BACL</name>
<dbReference type="AlphaFoldDB" id="A0A098EKL4"/>
<sequence>MEEEKRRDKELHIQTSEIQHDFPESVHHHRYEPTPYALLDQLFARYSLADSDRIVDFGSGKGRLNFYLHHRFGAKTVGVEMNPHFHGQALENLMAYEKKWKTAGKIQFIQCLAQDYRIQPADNKFYFFNPFSVQIFISVLNNILESYEQKTREIDLILFFPSDDFIDYLVHWTPFELAEEMELPASGKDFRERFLVYRLSEY</sequence>
<evidence type="ECO:0000313" key="2">
    <source>
        <dbReference type="Proteomes" id="UP000043699"/>
    </source>
</evidence>
<organism evidence="1 2">
    <name type="scientific">Planococcus massiliensis</name>
    <dbReference type="NCBI Taxonomy" id="1499687"/>
    <lineage>
        <taxon>Bacteria</taxon>
        <taxon>Bacillati</taxon>
        <taxon>Bacillota</taxon>
        <taxon>Bacilli</taxon>
        <taxon>Bacillales</taxon>
        <taxon>Caryophanaceae</taxon>
        <taxon>Planococcus</taxon>
    </lineage>
</organism>
<reference evidence="1 2" key="1">
    <citation type="submission" date="2014-09" db="EMBL/GenBank/DDBJ databases">
        <authorList>
            <person name="Urmite Genomes Urmite Genomes"/>
        </authorList>
    </citation>
    <scope>NUCLEOTIDE SEQUENCE [LARGE SCALE GENOMIC DNA]</scope>
    <source>
        <strain evidence="1 2">ES2</strain>
    </source>
</reference>
<gene>
    <name evidence="1" type="ORF">BN1080_00478</name>
</gene>
<dbReference type="EMBL" id="CCXS01000001">
    <property type="protein sequence ID" value="CEG21566.1"/>
    <property type="molecule type" value="Genomic_DNA"/>
</dbReference>
<protein>
    <submittedName>
        <fullName evidence="1">Uncharacterized protein</fullName>
    </submittedName>
</protein>
<accession>A0A098EKL4</accession>
<dbReference type="Gene3D" id="3.40.50.150">
    <property type="entry name" value="Vaccinia Virus protein VP39"/>
    <property type="match status" value="1"/>
</dbReference>
<proteinExistence type="predicted"/>
<dbReference type="RefSeq" id="WP_052650148.1">
    <property type="nucleotide sequence ID" value="NZ_CCXS01000001.1"/>
</dbReference>
<dbReference type="Proteomes" id="UP000043699">
    <property type="component" value="Unassembled WGS sequence"/>
</dbReference>